<keyword evidence="1" id="KW-0732">Signal</keyword>
<dbReference type="EMBL" id="CAXAMN010023028">
    <property type="protein sequence ID" value="CAK9074583.1"/>
    <property type="molecule type" value="Genomic_DNA"/>
</dbReference>
<gene>
    <name evidence="2" type="ORF">CCMP2556_LOCUS35385</name>
    <name evidence="3" type="ORF">CCMP2556_LOCUS36735</name>
</gene>
<keyword evidence="4" id="KW-1185">Reference proteome</keyword>
<feature type="chain" id="PRO_5045029412" evidence="1">
    <location>
        <begin position="25"/>
        <end position="141"/>
    </location>
</feature>
<comment type="caution">
    <text evidence="2">The sequence shown here is derived from an EMBL/GenBank/DDBJ whole genome shotgun (WGS) entry which is preliminary data.</text>
</comment>
<evidence type="ECO:0000313" key="3">
    <source>
        <dbReference type="EMBL" id="CAK9074583.1"/>
    </source>
</evidence>
<dbReference type="Proteomes" id="UP001642484">
    <property type="component" value="Unassembled WGS sequence"/>
</dbReference>
<reference evidence="2 4" key="1">
    <citation type="submission" date="2024-02" db="EMBL/GenBank/DDBJ databases">
        <authorList>
            <person name="Chen Y."/>
            <person name="Shah S."/>
            <person name="Dougan E. K."/>
            <person name="Thang M."/>
            <person name="Chan C."/>
        </authorList>
    </citation>
    <scope>NUCLEOTIDE SEQUENCE [LARGE SCALE GENOMIC DNA]</scope>
</reference>
<evidence type="ECO:0000256" key="1">
    <source>
        <dbReference type="SAM" id="SignalP"/>
    </source>
</evidence>
<proteinExistence type="predicted"/>
<evidence type="ECO:0000313" key="4">
    <source>
        <dbReference type="Proteomes" id="UP001642484"/>
    </source>
</evidence>
<evidence type="ECO:0000313" key="2">
    <source>
        <dbReference type="EMBL" id="CAK9071957.1"/>
    </source>
</evidence>
<name>A0ABP0PAG8_9DINO</name>
<feature type="signal peptide" evidence="1">
    <location>
        <begin position="1"/>
        <end position="24"/>
    </location>
</feature>
<organism evidence="2 4">
    <name type="scientific">Durusdinium trenchii</name>
    <dbReference type="NCBI Taxonomy" id="1381693"/>
    <lineage>
        <taxon>Eukaryota</taxon>
        <taxon>Sar</taxon>
        <taxon>Alveolata</taxon>
        <taxon>Dinophyceae</taxon>
        <taxon>Suessiales</taxon>
        <taxon>Symbiodiniaceae</taxon>
        <taxon>Durusdinium</taxon>
    </lineage>
</organism>
<dbReference type="EMBL" id="CAXAMN010022695">
    <property type="protein sequence ID" value="CAK9071957.1"/>
    <property type="molecule type" value="Genomic_DNA"/>
</dbReference>
<sequence>MASFASRASCAMLLCGLAAGGVLEQWLEDLQVTLPKGTVPPVEADVKIFLATVHVKATLDSLVCEGFQVGHVESTPHAAKEGLQVSVQTQKITVFCAGEVEYSTSVGLSGVADAQLRSAGAAGGVELLVPPWSLSQEAAPE</sequence>
<accession>A0ABP0PAG8</accession>
<protein>
    <submittedName>
        <fullName evidence="2">Uncharacterized protein</fullName>
    </submittedName>
</protein>